<dbReference type="AlphaFoldDB" id="A0AAJ0GD17"/>
<name>A0AAJ0GD17_9PEZI</name>
<sequence>MAPASILVIAAGELGDAMLRGLTGHPSASTTRIAVLLRGTTISSNDDIKQKHLSSITDRGVHIVEGDIVQDPPQQLSAIFSNFDTIINCFGFAAPPGTQRKIAEAALESGCRRYFPWQFGVDYDVIGRNSSQDLFTEQLDVRELLRGQERMKWVIVSTGMFTSFIFVPEFGIVNAERDTVTALGSWENRITVTSPSDIGWLTAEIALSHPDVEGVVFTAGDTVSMAQVADVVDKVGGKKVQRVEKNVALLKDELAKEPTDGWRKYRVVFAEGVDSRVNNGKINADWLSGVAWDMNKTFNHQQQISTQTVEQWAKENLKT</sequence>
<feature type="domain" description="NmrA-like" evidence="3">
    <location>
        <begin position="6"/>
        <end position="252"/>
    </location>
</feature>
<keyword evidence="5" id="KW-1185">Reference proteome</keyword>
<keyword evidence="2" id="KW-0560">Oxidoreductase</keyword>
<dbReference type="InterPro" id="IPR045312">
    <property type="entry name" value="PCBER-like"/>
</dbReference>
<gene>
    <name evidence="4" type="ORF">LTR09_003676</name>
</gene>
<dbReference type="InterPro" id="IPR051609">
    <property type="entry name" value="NmrA/Isoflavone_reductase-like"/>
</dbReference>
<accession>A0AAJ0GD17</accession>
<keyword evidence="1" id="KW-0521">NADP</keyword>
<protein>
    <recommendedName>
        <fullName evidence="3">NmrA-like domain-containing protein</fullName>
    </recommendedName>
</protein>
<dbReference type="SUPFAM" id="SSF51735">
    <property type="entry name" value="NAD(P)-binding Rossmann-fold domains"/>
    <property type="match status" value="1"/>
</dbReference>
<comment type="caution">
    <text evidence="4">The sequence shown here is derived from an EMBL/GenBank/DDBJ whole genome shotgun (WGS) entry which is preliminary data.</text>
</comment>
<evidence type="ECO:0000259" key="3">
    <source>
        <dbReference type="Pfam" id="PF05368"/>
    </source>
</evidence>
<evidence type="ECO:0000313" key="5">
    <source>
        <dbReference type="Proteomes" id="UP001271007"/>
    </source>
</evidence>
<dbReference type="Pfam" id="PF05368">
    <property type="entry name" value="NmrA"/>
    <property type="match status" value="1"/>
</dbReference>
<dbReference type="PANTHER" id="PTHR47706">
    <property type="entry name" value="NMRA-LIKE FAMILY PROTEIN"/>
    <property type="match status" value="1"/>
</dbReference>
<dbReference type="PANTHER" id="PTHR47706:SF6">
    <property type="entry name" value="NMRA-LIKE FAMILY PROTEIN (AFU_ORTHOLOGUE AFUA_6G00280)"/>
    <property type="match status" value="1"/>
</dbReference>
<dbReference type="Gene3D" id="3.90.25.10">
    <property type="entry name" value="UDP-galactose 4-epimerase, domain 1"/>
    <property type="match status" value="1"/>
</dbReference>
<evidence type="ECO:0000256" key="1">
    <source>
        <dbReference type="ARBA" id="ARBA00022857"/>
    </source>
</evidence>
<dbReference type="CDD" id="cd05259">
    <property type="entry name" value="PCBER_SDR_a"/>
    <property type="match status" value="1"/>
</dbReference>
<dbReference type="EMBL" id="JAWDJX010000009">
    <property type="protein sequence ID" value="KAK3055123.1"/>
    <property type="molecule type" value="Genomic_DNA"/>
</dbReference>
<dbReference type="GO" id="GO:0016491">
    <property type="term" value="F:oxidoreductase activity"/>
    <property type="evidence" value="ECO:0007669"/>
    <property type="project" value="UniProtKB-KW"/>
</dbReference>
<dbReference type="InterPro" id="IPR008030">
    <property type="entry name" value="NmrA-like"/>
</dbReference>
<evidence type="ECO:0000256" key="2">
    <source>
        <dbReference type="ARBA" id="ARBA00023002"/>
    </source>
</evidence>
<evidence type="ECO:0000313" key="4">
    <source>
        <dbReference type="EMBL" id="KAK3055123.1"/>
    </source>
</evidence>
<dbReference type="Proteomes" id="UP001271007">
    <property type="component" value="Unassembled WGS sequence"/>
</dbReference>
<dbReference type="InterPro" id="IPR036291">
    <property type="entry name" value="NAD(P)-bd_dom_sf"/>
</dbReference>
<reference evidence="4" key="1">
    <citation type="submission" date="2023-04" db="EMBL/GenBank/DDBJ databases">
        <title>Black Yeasts Isolated from many extreme environments.</title>
        <authorList>
            <person name="Coleine C."/>
            <person name="Stajich J.E."/>
            <person name="Selbmann L."/>
        </authorList>
    </citation>
    <scope>NUCLEOTIDE SEQUENCE</scope>
    <source>
        <strain evidence="4">CCFEE 5312</strain>
    </source>
</reference>
<dbReference type="Gene3D" id="3.40.50.720">
    <property type="entry name" value="NAD(P)-binding Rossmann-like Domain"/>
    <property type="match status" value="1"/>
</dbReference>
<proteinExistence type="predicted"/>
<organism evidence="4 5">
    <name type="scientific">Extremus antarcticus</name>
    <dbReference type="NCBI Taxonomy" id="702011"/>
    <lineage>
        <taxon>Eukaryota</taxon>
        <taxon>Fungi</taxon>
        <taxon>Dikarya</taxon>
        <taxon>Ascomycota</taxon>
        <taxon>Pezizomycotina</taxon>
        <taxon>Dothideomycetes</taxon>
        <taxon>Dothideomycetidae</taxon>
        <taxon>Mycosphaerellales</taxon>
        <taxon>Extremaceae</taxon>
        <taxon>Extremus</taxon>
    </lineage>
</organism>